<evidence type="ECO:0000256" key="4">
    <source>
        <dbReference type="ARBA" id="ARBA00022692"/>
    </source>
</evidence>
<evidence type="ECO:0000256" key="2">
    <source>
        <dbReference type="ARBA" id="ARBA00006386"/>
    </source>
</evidence>
<dbReference type="KEGG" id="dni:HX89_04920"/>
<keyword evidence="3" id="KW-1003">Cell membrane</keyword>
<keyword evidence="4 8" id="KW-0812">Transmembrane</keyword>
<dbReference type="Proteomes" id="UP000027986">
    <property type="component" value="Chromosome"/>
</dbReference>
<dbReference type="OrthoDB" id="8771795at2"/>
<dbReference type="EMBL" id="CP008889">
    <property type="protein sequence ID" value="AIF40397.1"/>
    <property type="molecule type" value="Genomic_DNA"/>
</dbReference>
<dbReference type="InterPro" id="IPR005524">
    <property type="entry name" value="DUF318"/>
</dbReference>
<evidence type="ECO:0000256" key="6">
    <source>
        <dbReference type="ARBA" id="ARBA00023136"/>
    </source>
</evidence>
<keyword evidence="10" id="KW-1185">Reference proteome</keyword>
<dbReference type="Pfam" id="PF03773">
    <property type="entry name" value="ArsP_1"/>
    <property type="match status" value="1"/>
</dbReference>
<evidence type="ECO:0000256" key="1">
    <source>
        <dbReference type="ARBA" id="ARBA00004651"/>
    </source>
</evidence>
<evidence type="ECO:0000256" key="3">
    <source>
        <dbReference type="ARBA" id="ARBA00022475"/>
    </source>
</evidence>
<gene>
    <name evidence="9" type="ORF">HX89_04920</name>
</gene>
<evidence type="ECO:0000313" key="10">
    <source>
        <dbReference type="Proteomes" id="UP000027986"/>
    </source>
</evidence>
<dbReference type="PANTHER" id="PTHR43299:SF1">
    <property type="entry name" value="UPF0718 PROTEIN YRAQ"/>
    <property type="match status" value="1"/>
</dbReference>
<keyword evidence="6 8" id="KW-0472">Membrane</keyword>
<dbReference type="HOGENOM" id="CLU_063039_0_0_11"/>
<dbReference type="PANTHER" id="PTHR43299">
    <property type="entry name" value="UPF0718 PROTEIN YRAQ"/>
    <property type="match status" value="1"/>
</dbReference>
<name>A0A075JGG9_9MICO</name>
<feature type="transmembrane region" description="Helical" evidence="8">
    <location>
        <begin position="168"/>
        <end position="187"/>
    </location>
</feature>
<dbReference type="GO" id="GO:0005886">
    <property type="term" value="C:plasma membrane"/>
    <property type="evidence" value="ECO:0007669"/>
    <property type="project" value="UniProtKB-SubCell"/>
</dbReference>
<accession>A0A075JGG9</accession>
<feature type="compositionally biased region" description="Polar residues" evidence="7">
    <location>
        <begin position="1"/>
        <end position="10"/>
    </location>
</feature>
<reference evidence="9 10" key="1">
    <citation type="submission" date="2014-07" db="EMBL/GenBank/DDBJ databases">
        <title>Genome Sequencing of Dermacoccus nishinomiyaensis.</title>
        <authorList>
            <person name="Hong K.W."/>
            <person name="Chan K.G."/>
        </authorList>
    </citation>
    <scope>NUCLEOTIDE SEQUENCE [LARGE SCALE GENOMIC DNA]</scope>
    <source>
        <strain evidence="9 10">M25</strain>
    </source>
</reference>
<feature type="transmembrane region" description="Helical" evidence="8">
    <location>
        <begin position="193"/>
        <end position="211"/>
    </location>
</feature>
<proteinExistence type="inferred from homology"/>
<comment type="subcellular location">
    <subcellularLocation>
        <location evidence="1">Cell membrane</location>
        <topology evidence="1">Multi-pass membrane protein</topology>
    </subcellularLocation>
</comment>
<keyword evidence="5 8" id="KW-1133">Transmembrane helix</keyword>
<evidence type="ECO:0000256" key="8">
    <source>
        <dbReference type="SAM" id="Phobius"/>
    </source>
</evidence>
<feature type="transmembrane region" description="Helical" evidence="8">
    <location>
        <begin position="95"/>
        <end position="114"/>
    </location>
</feature>
<dbReference type="AlphaFoldDB" id="A0A075JGG9"/>
<feature type="transmembrane region" description="Helical" evidence="8">
    <location>
        <begin position="247"/>
        <end position="269"/>
    </location>
</feature>
<comment type="similarity">
    <text evidence="2">Belongs to the UPF0718 family.</text>
</comment>
<feature type="compositionally biased region" description="Basic and acidic residues" evidence="7">
    <location>
        <begin position="11"/>
        <end position="20"/>
    </location>
</feature>
<feature type="transmembrane region" description="Helical" evidence="8">
    <location>
        <begin position="348"/>
        <end position="366"/>
    </location>
</feature>
<feature type="transmembrane region" description="Helical" evidence="8">
    <location>
        <begin position="308"/>
        <end position="328"/>
    </location>
</feature>
<sequence>MLVSTLSTSDAHLDSGRDGRQGPSRSVTIVGVGLTLVIVVIGLAWAKWIPYDDKAHALAKSGAWSGKAIFGEAGHPGDAPSWHGALDFTRAYVKAVWKAALVAILVASALEAFIPKRLLLNAMNRRSSWGQGLSGGLLALPSMMCTCCTAPVAIGLRRRGAPGGAVMAYWLANPLLNPAVMLFLGLTMSWQVVSTRAVVGVVVVLGAAFIAQRQAREVDANELIDVDHDPQGVADMPWRFAKALTRYVAIVVPEYLILVALTGLFSGWLSDFTHLGNGSGLLALLLVGVVGALLVIPTGGEIPVVAGLSAAGASLGVAGVLLITLPALSIPSLVMVARSFGTRTTMSVTAWVIAGGLLSAALLTALT</sequence>
<evidence type="ECO:0000313" key="9">
    <source>
        <dbReference type="EMBL" id="AIF40397.1"/>
    </source>
</evidence>
<feature type="transmembrane region" description="Helical" evidence="8">
    <location>
        <begin position="275"/>
        <end position="296"/>
    </location>
</feature>
<feature type="transmembrane region" description="Helical" evidence="8">
    <location>
        <begin position="27"/>
        <end position="46"/>
    </location>
</feature>
<dbReference type="eggNOG" id="COG0701">
    <property type="taxonomic scope" value="Bacteria"/>
</dbReference>
<evidence type="ECO:0000256" key="5">
    <source>
        <dbReference type="ARBA" id="ARBA00022989"/>
    </source>
</evidence>
<protein>
    <submittedName>
        <fullName evidence="9">Permease</fullName>
    </submittedName>
</protein>
<organism evidence="9 10">
    <name type="scientific">Dermacoccus nishinomiyaensis</name>
    <dbReference type="NCBI Taxonomy" id="1274"/>
    <lineage>
        <taxon>Bacteria</taxon>
        <taxon>Bacillati</taxon>
        <taxon>Actinomycetota</taxon>
        <taxon>Actinomycetes</taxon>
        <taxon>Micrococcales</taxon>
        <taxon>Dermacoccaceae</taxon>
        <taxon>Dermacoccus</taxon>
    </lineage>
</organism>
<feature type="transmembrane region" description="Helical" evidence="8">
    <location>
        <begin position="134"/>
        <end position="156"/>
    </location>
</feature>
<evidence type="ECO:0000256" key="7">
    <source>
        <dbReference type="SAM" id="MobiDB-lite"/>
    </source>
</evidence>
<feature type="region of interest" description="Disordered" evidence="7">
    <location>
        <begin position="1"/>
        <end position="23"/>
    </location>
</feature>